<evidence type="ECO:0000256" key="1">
    <source>
        <dbReference type="SAM" id="MobiDB-lite"/>
    </source>
</evidence>
<evidence type="ECO:0000313" key="4">
    <source>
        <dbReference type="Proteomes" id="UP001163823"/>
    </source>
</evidence>
<reference evidence="3" key="1">
    <citation type="journal article" date="2023" name="Science">
        <title>Elucidation of the pathway for biosynthesis of saponin adjuvants from the soapbark tree.</title>
        <authorList>
            <person name="Reed J."/>
            <person name="Orme A."/>
            <person name="El-Demerdash A."/>
            <person name="Owen C."/>
            <person name="Martin L.B.B."/>
            <person name="Misra R.C."/>
            <person name="Kikuchi S."/>
            <person name="Rejzek M."/>
            <person name="Martin A.C."/>
            <person name="Harkess A."/>
            <person name="Leebens-Mack J."/>
            <person name="Louveau T."/>
            <person name="Stephenson M.J."/>
            <person name="Osbourn A."/>
        </authorList>
    </citation>
    <scope>NUCLEOTIDE SEQUENCE</scope>
    <source>
        <strain evidence="3">S10</strain>
    </source>
</reference>
<keyword evidence="4" id="KW-1185">Reference proteome</keyword>
<name>A0AAD7L9F1_QUISA</name>
<dbReference type="AlphaFoldDB" id="A0AAD7L9F1"/>
<keyword evidence="2 3" id="KW-0812">Transmembrane</keyword>
<proteinExistence type="predicted"/>
<protein>
    <submittedName>
        <fullName evidence="3">Transmembrane protein</fullName>
    </submittedName>
</protein>
<dbReference type="PANTHER" id="PTHR33237:SF50">
    <property type="entry name" value="TRANSMEMBRANE PROTEIN"/>
    <property type="match status" value="1"/>
</dbReference>
<accession>A0AAD7L9F1</accession>
<gene>
    <name evidence="3" type="ORF">O6P43_025666</name>
</gene>
<dbReference type="EMBL" id="JARAOO010000010">
    <property type="protein sequence ID" value="KAJ7954050.1"/>
    <property type="molecule type" value="Genomic_DNA"/>
</dbReference>
<dbReference type="Proteomes" id="UP001163823">
    <property type="component" value="Chromosome 10"/>
</dbReference>
<evidence type="ECO:0000256" key="2">
    <source>
        <dbReference type="SAM" id="Phobius"/>
    </source>
</evidence>
<sequence>MVQLSLILDQISTPIAIGLFISVFALVALCAKQGRKAPKDCQNQACDPIGAPKSPLASPKKLMKNISNKAITFICNKRGGDEEEGYGEGGLWQRTILMGEKCRPPDFSGEIYYDNQGNQLSEPPPRSPRATSLSNCSVPVANDAKETSSTSNMDMAYSV</sequence>
<comment type="caution">
    <text evidence="3">The sequence shown here is derived from an EMBL/GenBank/DDBJ whole genome shotgun (WGS) entry which is preliminary data.</text>
</comment>
<evidence type="ECO:0000313" key="3">
    <source>
        <dbReference type="EMBL" id="KAJ7954050.1"/>
    </source>
</evidence>
<dbReference type="KEGG" id="qsa:O6P43_025666"/>
<feature type="transmembrane region" description="Helical" evidence="2">
    <location>
        <begin position="12"/>
        <end position="31"/>
    </location>
</feature>
<keyword evidence="2" id="KW-0472">Membrane</keyword>
<dbReference type="PANTHER" id="PTHR33237">
    <property type="entry name" value="F2P16.13 PROTEIN-RELATED"/>
    <property type="match status" value="1"/>
</dbReference>
<organism evidence="3 4">
    <name type="scientific">Quillaja saponaria</name>
    <name type="common">Soap bark tree</name>
    <dbReference type="NCBI Taxonomy" id="32244"/>
    <lineage>
        <taxon>Eukaryota</taxon>
        <taxon>Viridiplantae</taxon>
        <taxon>Streptophyta</taxon>
        <taxon>Embryophyta</taxon>
        <taxon>Tracheophyta</taxon>
        <taxon>Spermatophyta</taxon>
        <taxon>Magnoliopsida</taxon>
        <taxon>eudicotyledons</taxon>
        <taxon>Gunneridae</taxon>
        <taxon>Pentapetalae</taxon>
        <taxon>rosids</taxon>
        <taxon>fabids</taxon>
        <taxon>Fabales</taxon>
        <taxon>Quillajaceae</taxon>
        <taxon>Quillaja</taxon>
    </lineage>
</organism>
<feature type="region of interest" description="Disordered" evidence="1">
    <location>
        <begin position="113"/>
        <end position="159"/>
    </location>
</feature>
<keyword evidence="2" id="KW-1133">Transmembrane helix</keyword>